<proteinExistence type="evidence at transcript level"/>
<dbReference type="GO" id="GO:0008218">
    <property type="term" value="P:bioluminescence"/>
    <property type="evidence" value="ECO:0007669"/>
    <property type="project" value="UniProtKB-KW"/>
</dbReference>
<reference evidence="5" key="1">
    <citation type="journal article" date="2004" name="Mol. Biol. Evol.">
        <title>GFP-like proteins as ubiquitous metazoan superfamily: evolution of functional features and structural complexity.</title>
        <authorList>
            <person name="Shagin D.A."/>
            <person name="Barsova E.V."/>
            <person name="Yanushevich Y.G."/>
            <person name="Fradkov A.F."/>
            <person name="Lukyanov K.A."/>
            <person name="Labas Y.A."/>
            <person name="Semenova T.N."/>
            <person name="Ugalde J.A."/>
            <person name="Meyers A."/>
            <person name="Nunez J.M."/>
            <person name="Widder E.A."/>
            <person name="Lukyanov S.A."/>
            <person name="Matz M.V."/>
        </authorList>
    </citation>
    <scope>NUCLEOTIDE SEQUENCE</scope>
</reference>
<evidence type="ECO:0000313" key="5">
    <source>
        <dbReference type="EMBL" id="AAR85351.1"/>
    </source>
</evidence>
<dbReference type="InterPro" id="IPR011584">
    <property type="entry name" value="GFP-related"/>
</dbReference>
<organism evidence="5">
    <name type="scientific">Anthomedusae sp. SL-2003</name>
    <dbReference type="NCBI Taxonomy" id="258841"/>
    <lineage>
        <taxon>Eukaryota</taxon>
        <taxon>Metazoa</taxon>
        <taxon>Cnidaria</taxon>
        <taxon>Hydrozoa</taxon>
        <taxon>Hydroidolina</taxon>
        <taxon>Anthoathecata</taxon>
    </lineage>
</organism>
<dbReference type="EMBL" id="AY485335">
    <property type="protein sequence ID" value="AAR85351.1"/>
    <property type="molecule type" value="mRNA"/>
</dbReference>
<comment type="similarity">
    <text evidence="1">Belongs to the GFP family.</text>
</comment>
<dbReference type="InterPro" id="IPR009017">
    <property type="entry name" value="GFP"/>
</dbReference>
<evidence type="ECO:0000256" key="1">
    <source>
        <dbReference type="ARBA" id="ARBA00008949"/>
    </source>
</evidence>
<accession>Q6RYS5</accession>
<dbReference type="PRINTS" id="PR01229">
    <property type="entry name" value="GFLUORESCENT"/>
</dbReference>
<keyword evidence="4" id="KW-0599">Photoprotein</keyword>
<dbReference type="AlphaFoldDB" id="Q6RYS5"/>
<protein>
    <submittedName>
        <fullName evidence="5">Green fluorescent protein 2</fullName>
    </submittedName>
</protein>
<dbReference type="Gene3D" id="6.20.160.10">
    <property type="match status" value="1"/>
</dbReference>
<keyword evidence="2" id="KW-0157">Chromophore</keyword>
<sequence>MAEYFEKPLPYKVELEGDVDGQKFTVIGEGQGDASTGRVEGKYVCTKGEVPISWVSLITSLSYGGKCFVRYPNVIKDFFKSTFPTGYHQERKITYEDDGVLETAAKVTLESGAIYNRISVKGVGFKKDGNVCKKRLHSSPPQVSYVVPYGEGIRVLYSNIYPTKDGGYVVADTRQVNRPIKAEGKSAIPKYHYIKSKIDLSTDPNERKDHIIIKEVNVASGIDFS</sequence>
<dbReference type="Gene3D" id="2.40.155.10">
    <property type="entry name" value="Green fluorescent protein"/>
    <property type="match status" value="1"/>
</dbReference>
<dbReference type="Pfam" id="PF01353">
    <property type="entry name" value="GFP"/>
    <property type="match status" value="1"/>
</dbReference>
<evidence type="ECO:0000256" key="2">
    <source>
        <dbReference type="ARBA" id="ARBA00022991"/>
    </source>
</evidence>
<evidence type="ECO:0000256" key="4">
    <source>
        <dbReference type="ARBA" id="ARBA00023262"/>
    </source>
</evidence>
<name>Q6RYS5_9CNID</name>
<dbReference type="GO" id="GO:0006091">
    <property type="term" value="P:generation of precursor metabolites and energy"/>
    <property type="evidence" value="ECO:0007669"/>
    <property type="project" value="InterPro"/>
</dbReference>
<dbReference type="SUPFAM" id="SSF54511">
    <property type="entry name" value="GFP-like"/>
    <property type="match status" value="1"/>
</dbReference>
<dbReference type="InterPro" id="IPR000786">
    <property type="entry name" value="Green_fluorescent_prot"/>
</dbReference>
<evidence type="ECO:0000256" key="3">
    <source>
        <dbReference type="ARBA" id="ARBA00023223"/>
    </source>
</evidence>
<keyword evidence="3" id="KW-0455">Luminescence</keyword>